<accession>A0A8T1B1Y4</accession>
<sequence length="149" mass="15912">MTKGSPSTLSVAPTSTSELVREKKSAATTYINCETPVALSAKTLQGCQLLRVLTEVPRGSTGHSSVTTDWGRQAGGECDVLTPNQSSGSLNWTLSQLHRFGESADVWSLALSNSYYEDYVTALSALRYKDKIIIDLSADAGFGGSFGRL</sequence>
<dbReference type="AlphaFoldDB" id="A0A8T1B1Y4"/>
<reference evidence="1" key="1">
    <citation type="submission" date="2018-10" db="EMBL/GenBank/DDBJ databases">
        <title>Effector identification in a new, highly contiguous assembly of the strawberry crown rot pathogen Phytophthora cactorum.</title>
        <authorList>
            <person name="Armitage A.D."/>
            <person name="Nellist C.F."/>
            <person name="Bates H."/>
            <person name="Vickerstaff R.J."/>
            <person name="Harrison R.J."/>
        </authorList>
    </citation>
    <scope>NUCLEOTIDE SEQUENCE</scope>
    <source>
        <strain evidence="1">4040</strain>
    </source>
</reference>
<organism evidence="1 2">
    <name type="scientific">Phytophthora cactorum</name>
    <dbReference type="NCBI Taxonomy" id="29920"/>
    <lineage>
        <taxon>Eukaryota</taxon>
        <taxon>Sar</taxon>
        <taxon>Stramenopiles</taxon>
        <taxon>Oomycota</taxon>
        <taxon>Peronosporomycetes</taxon>
        <taxon>Peronosporales</taxon>
        <taxon>Peronosporaceae</taxon>
        <taxon>Phytophthora</taxon>
    </lineage>
</organism>
<dbReference type="Proteomes" id="UP000736787">
    <property type="component" value="Unassembled WGS sequence"/>
</dbReference>
<gene>
    <name evidence="1" type="ORF">PC117_g23998</name>
</gene>
<protein>
    <submittedName>
        <fullName evidence="1">Uncharacterized protein</fullName>
    </submittedName>
</protein>
<evidence type="ECO:0000313" key="2">
    <source>
        <dbReference type="Proteomes" id="UP000736787"/>
    </source>
</evidence>
<dbReference type="EMBL" id="RCMK01001532">
    <property type="protein sequence ID" value="KAG2892547.1"/>
    <property type="molecule type" value="Genomic_DNA"/>
</dbReference>
<proteinExistence type="predicted"/>
<comment type="caution">
    <text evidence="1">The sequence shown here is derived from an EMBL/GenBank/DDBJ whole genome shotgun (WGS) entry which is preliminary data.</text>
</comment>
<name>A0A8T1B1Y4_9STRA</name>
<evidence type="ECO:0000313" key="1">
    <source>
        <dbReference type="EMBL" id="KAG2892547.1"/>
    </source>
</evidence>